<dbReference type="InterPro" id="IPR012338">
    <property type="entry name" value="Beta-lactam/transpept-like"/>
</dbReference>
<dbReference type="Pfam" id="PF00144">
    <property type="entry name" value="Beta-lactamase"/>
    <property type="match status" value="1"/>
</dbReference>
<sequence length="395" mass="40651">MPMCRRRIAGCAAVVALAVGTGGVAPAAFAAGGGPSSVTAKATVPYGGVSGILRRLTTVDGAPGALAEVSDGHGGTTVLTSGVADVATGAPMADGSRFRIGSMTKMYVATVVLQLVAEHTVVLDAPIERYLPGVVRGNGNDGRDITVRQLLQHTSGLPDYLDYLSLQTVLSQPLAHYSPLDLVKLALAHPPVFAPGTGWSYSNTDYVLAGLLIEAVTGHPYGEEIDRRVIEPLGLHDTSVPVDASAIPGPHPHGYAEPTASDRIDVSEFNPSVAYASGAMISSGADMNRFLGALLRGRLLPPAELRAMETTVPTGDASGSAYGLGLESDPLPCGGRFWGHDGGIPGFETMTGVTPDGRQATVMVNLDPGGTAAQDTDVRTAVTTALCEHTSPARH</sequence>
<accession>A0ABS7QZ88</accession>
<dbReference type="SUPFAM" id="SSF56601">
    <property type="entry name" value="beta-lactamase/transpeptidase-like"/>
    <property type="match status" value="1"/>
</dbReference>
<dbReference type="PANTHER" id="PTHR46825">
    <property type="entry name" value="D-ALANYL-D-ALANINE-CARBOXYPEPTIDASE/ENDOPEPTIDASE AMPH"/>
    <property type="match status" value="1"/>
</dbReference>
<keyword evidence="1" id="KW-0732">Signal</keyword>
<evidence type="ECO:0000256" key="1">
    <source>
        <dbReference type="SAM" id="SignalP"/>
    </source>
</evidence>
<organism evidence="3 4">
    <name type="scientific">Streptantibioticus parmotrematis</name>
    <dbReference type="NCBI Taxonomy" id="2873249"/>
    <lineage>
        <taxon>Bacteria</taxon>
        <taxon>Bacillati</taxon>
        <taxon>Actinomycetota</taxon>
        <taxon>Actinomycetes</taxon>
        <taxon>Kitasatosporales</taxon>
        <taxon>Streptomycetaceae</taxon>
        <taxon>Streptantibioticus</taxon>
    </lineage>
</organism>
<feature type="chain" id="PRO_5047527840" evidence="1">
    <location>
        <begin position="31"/>
        <end position="395"/>
    </location>
</feature>
<dbReference type="EMBL" id="JAINVZ010000014">
    <property type="protein sequence ID" value="MBY8887087.1"/>
    <property type="molecule type" value="Genomic_DNA"/>
</dbReference>
<feature type="domain" description="Beta-lactamase-related" evidence="2">
    <location>
        <begin position="61"/>
        <end position="375"/>
    </location>
</feature>
<dbReference type="InterPro" id="IPR006311">
    <property type="entry name" value="TAT_signal"/>
</dbReference>
<name>A0ABS7QZ88_9ACTN</name>
<proteinExistence type="predicted"/>
<protein>
    <submittedName>
        <fullName evidence="3">Beta-lactamase family protein</fullName>
    </submittedName>
</protein>
<dbReference type="InterPro" id="IPR001466">
    <property type="entry name" value="Beta-lactam-related"/>
</dbReference>
<keyword evidence="4" id="KW-1185">Reference proteome</keyword>
<comment type="caution">
    <text evidence="3">The sequence shown here is derived from an EMBL/GenBank/DDBJ whole genome shotgun (WGS) entry which is preliminary data.</text>
</comment>
<dbReference type="Gene3D" id="3.40.710.10">
    <property type="entry name" value="DD-peptidase/beta-lactamase superfamily"/>
    <property type="match status" value="1"/>
</dbReference>
<evidence type="ECO:0000313" key="4">
    <source>
        <dbReference type="Proteomes" id="UP001198565"/>
    </source>
</evidence>
<dbReference type="InterPro" id="IPR050491">
    <property type="entry name" value="AmpC-like"/>
</dbReference>
<dbReference type="PROSITE" id="PS51318">
    <property type="entry name" value="TAT"/>
    <property type="match status" value="1"/>
</dbReference>
<dbReference type="Proteomes" id="UP001198565">
    <property type="component" value="Unassembled WGS sequence"/>
</dbReference>
<evidence type="ECO:0000259" key="2">
    <source>
        <dbReference type="Pfam" id="PF00144"/>
    </source>
</evidence>
<dbReference type="PANTHER" id="PTHR46825:SF7">
    <property type="entry name" value="D-ALANYL-D-ALANINE CARBOXYPEPTIDASE"/>
    <property type="match status" value="1"/>
</dbReference>
<feature type="signal peptide" evidence="1">
    <location>
        <begin position="1"/>
        <end position="30"/>
    </location>
</feature>
<reference evidence="3 4" key="1">
    <citation type="submission" date="2021-08" db="EMBL/GenBank/DDBJ databases">
        <title>Streptomyces sp. PTM05 isolated from lichen.</title>
        <authorList>
            <person name="Somphong A."/>
            <person name="Phongsopitanun W."/>
            <person name="Tanasupawat S."/>
        </authorList>
    </citation>
    <scope>NUCLEOTIDE SEQUENCE [LARGE SCALE GENOMIC DNA]</scope>
    <source>
        <strain evidence="3 4">Ptm05</strain>
    </source>
</reference>
<evidence type="ECO:0000313" key="3">
    <source>
        <dbReference type="EMBL" id="MBY8887087.1"/>
    </source>
</evidence>
<gene>
    <name evidence="3" type="ORF">K7472_19870</name>
</gene>